<dbReference type="InterPro" id="IPR027417">
    <property type="entry name" value="P-loop_NTPase"/>
</dbReference>
<feature type="region of interest" description="Disordered" evidence="2">
    <location>
        <begin position="915"/>
        <end position="941"/>
    </location>
</feature>
<dbReference type="OMA" id="CERTIGG"/>
<organism evidence="5 6">
    <name type="scientific">Alternaria alternata</name>
    <name type="common">Alternaria rot fungus</name>
    <name type="synonym">Torula alternata</name>
    <dbReference type="NCBI Taxonomy" id="5599"/>
    <lineage>
        <taxon>Eukaryota</taxon>
        <taxon>Fungi</taxon>
        <taxon>Dikarya</taxon>
        <taxon>Ascomycota</taxon>
        <taxon>Pezizomycotina</taxon>
        <taxon>Dothideomycetes</taxon>
        <taxon>Pleosporomycetidae</taxon>
        <taxon>Pleosporales</taxon>
        <taxon>Pleosporineae</taxon>
        <taxon>Pleosporaceae</taxon>
        <taxon>Alternaria</taxon>
        <taxon>Alternaria sect. Alternaria</taxon>
        <taxon>Alternaria alternata complex</taxon>
    </lineage>
</organism>
<dbReference type="KEGG" id="aalt:CC77DRAFT_992076"/>
<dbReference type="VEuPathDB" id="FungiDB:CC77DRAFT_992076"/>
<dbReference type="Pfam" id="PF25053">
    <property type="entry name" value="DUF7791"/>
    <property type="match status" value="1"/>
</dbReference>
<dbReference type="Gene3D" id="3.40.50.300">
    <property type="entry name" value="P-loop containing nucleotide triphosphate hydrolases"/>
    <property type="match status" value="1"/>
</dbReference>
<dbReference type="EMBL" id="KV441482">
    <property type="protein sequence ID" value="OAG18888.1"/>
    <property type="molecule type" value="Genomic_DNA"/>
</dbReference>
<keyword evidence="1" id="KW-0677">Repeat</keyword>
<reference evidence="5 6" key="1">
    <citation type="submission" date="2016-05" db="EMBL/GenBank/DDBJ databases">
        <title>Comparative analysis of secretome profiles of manganese(II)-oxidizing ascomycete fungi.</title>
        <authorList>
            <consortium name="DOE Joint Genome Institute"/>
            <person name="Zeiner C.A."/>
            <person name="Purvine S.O."/>
            <person name="Zink E.M."/>
            <person name="Wu S."/>
            <person name="Pasa-Tolic L."/>
            <person name="Chaput D.L."/>
            <person name="Haridas S."/>
            <person name="Grigoriev I.V."/>
            <person name="Santelli C.M."/>
            <person name="Hansel C.M."/>
        </authorList>
    </citation>
    <scope>NUCLEOTIDE SEQUENCE [LARGE SCALE GENOMIC DNA]</scope>
    <source>
        <strain evidence="5 6">SRC1lrK2f</strain>
    </source>
</reference>
<proteinExistence type="predicted"/>
<accession>A0A177DHP2</accession>
<gene>
    <name evidence="5" type="ORF">CC77DRAFT_992076</name>
</gene>
<dbReference type="Proteomes" id="UP000077248">
    <property type="component" value="Unassembled WGS sequence"/>
</dbReference>
<dbReference type="PANTHER" id="PTHR10039">
    <property type="entry name" value="AMELOGENIN"/>
    <property type="match status" value="1"/>
</dbReference>
<feature type="domain" description="DUF7791" evidence="4">
    <location>
        <begin position="536"/>
        <end position="691"/>
    </location>
</feature>
<keyword evidence="6" id="KW-1185">Reference proteome</keyword>
<evidence type="ECO:0000313" key="6">
    <source>
        <dbReference type="Proteomes" id="UP000077248"/>
    </source>
</evidence>
<dbReference type="InterPro" id="IPR056693">
    <property type="entry name" value="DUF7791"/>
</dbReference>
<protein>
    <submittedName>
        <fullName evidence="5">Uncharacterized protein</fullName>
    </submittedName>
</protein>
<dbReference type="InterPro" id="IPR056884">
    <property type="entry name" value="NPHP3-like_N"/>
</dbReference>
<evidence type="ECO:0000256" key="1">
    <source>
        <dbReference type="ARBA" id="ARBA00022737"/>
    </source>
</evidence>
<feature type="compositionally biased region" description="Polar residues" evidence="2">
    <location>
        <begin position="932"/>
        <end position="941"/>
    </location>
</feature>
<name>A0A177DHP2_ALTAL</name>
<evidence type="ECO:0000259" key="3">
    <source>
        <dbReference type="Pfam" id="PF24883"/>
    </source>
</evidence>
<dbReference type="Pfam" id="PF24883">
    <property type="entry name" value="NPHP3_N"/>
    <property type="match status" value="1"/>
</dbReference>
<sequence>MEAIAGLSLAANILQVVDFTTKIFSTANEFRKAGSTVQNHELEVVVRDLTALNERTKLWARPNPASSGPLEKDSQALEHLAVECQNIAQELLIKLESLRCSKEATIHKTILSALRVIWNAKTIQEIQSRLQTMRDELQFRILVSIREDQLQGLDEDSRKAIQSILESNKELSMKVTSQTEKILDRQNADSALASLRHNEVLHAITNRKLQQYSIQDVTREIKDRLHFTTKDDRYDDITAAHQNTFNWALEGCTKGPSSWSSLTDWLRADGGVYWINGKAGSGKSTLMKYLYRDSRFMEALRFWAGEDRLIVADFYFWNPGAPIQKSQEGLFRSLLWQVLDQNASLASTLFAEQYLPRAEWNEFPTFHQLRRAFGRLTSHSLNSTKLAIVIDGLDEFDAQGTTMTDLGEMLITATKGNSVKALLSSRPLPAFVDCFASQPQLELQQLTHDDITAYVNDNLVQHPQMVHLTADHNKEAKALVEEIVSSASGVFLWVKLVVRSLLGGLQNGDKIGDLQSRLQDLPRDLEALFTHMLSAVPARYKPQAACIFQILRCNDEGIGHPHPFRQVEARPLSAIRLSYAEAKINEILDADISPLSEDQMRGKEGEIERRLRSRCAGLLELRLRAKSQEEQTSQIRQRVQKDVVYLHRTVAEFLHEPKTWNELVSHADRLGFHAPAAVLQSLVAEVKFFNLGLQPQANCEVPWELIIDAMIFARLTEAQTQTSARRLLDELDRAMTTYVPTATGRWKGGNYDGATWCDTFEEDYNRAAPWHDNFMSLNVRFGMTLYVRDTILAKGSRCLIKPGRPLLDYACRPEPRRGEWSAFSDPDLVQTLLLNGAKPNDEFNGFSAWQNCLYTQNEDTFKWLSILKLLVLHGADVNASIEKRHYQRRSYVVGIEKTTALAVVQRFSKSLGAEDSAERREGLREYGPSWPMTRQSATETKSNVKELKALLIKRGAKDVCKGSKEVYKGSKKVYEGSNSRLYGERVTRFMKSLLRRDRG</sequence>
<feature type="domain" description="Nephrocystin 3-like N-terminal" evidence="3">
    <location>
        <begin position="261"/>
        <end position="426"/>
    </location>
</feature>
<dbReference type="SUPFAM" id="SSF52540">
    <property type="entry name" value="P-loop containing nucleoside triphosphate hydrolases"/>
    <property type="match status" value="1"/>
</dbReference>
<dbReference type="AlphaFoldDB" id="A0A177DHP2"/>
<dbReference type="PANTHER" id="PTHR10039:SF5">
    <property type="entry name" value="NACHT DOMAIN-CONTAINING PROTEIN"/>
    <property type="match status" value="1"/>
</dbReference>
<evidence type="ECO:0000259" key="4">
    <source>
        <dbReference type="Pfam" id="PF25053"/>
    </source>
</evidence>
<evidence type="ECO:0000313" key="5">
    <source>
        <dbReference type="EMBL" id="OAG18888.1"/>
    </source>
</evidence>
<evidence type="ECO:0000256" key="2">
    <source>
        <dbReference type="SAM" id="MobiDB-lite"/>
    </source>
</evidence>
<dbReference type="RefSeq" id="XP_018384309.1">
    <property type="nucleotide sequence ID" value="XM_018536378.1"/>
</dbReference>
<dbReference type="GeneID" id="29121972"/>